<accession>A0A163XL34</accession>
<keyword evidence="2" id="KW-1185">Reference proteome</keyword>
<evidence type="ECO:0000313" key="2">
    <source>
        <dbReference type="Proteomes" id="UP000076574"/>
    </source>
</evidence>
<organism evidence="1 2">
    <name type="scientific">Tardiphaga robiniae</name>
    <dbReference type="NCBI Taxonomy" id="943830"/>
    <lineage>
        <taxon>Bacteria</taxon>
        <taxon>Pseudomonadati</taxon>
        <taxon>Pseudomonadota</taxon>
        <taxon>Alphaproteobacteria</taxon>
        <taxon>Hyphomicrobiales</taxon>
        <taxon>Nitrobacteraceae</taxon>
        <taxon>Tardiphaga</taxon>
    </lineage>
</organism>
<dbReference type="AlphaFoldDB" id="A0A163XL34"/>
<reference evidence="1 2" key="1">
    <citation type="submission" date="2016-03" db="EMBL/GenBank/DDBJ databases">
        <title>Microsymbionts genomes from the relict species Vavilovia formosa (Stev.) Fed.</title>
        <authorList>
            <person name="Kopat V."/>
            <person name="Chirak E."/>
            <person name="Kimeklis A."/>
            <person name="Andronov E."/>
        </authorList>
    </citation>
    <scope>NUCLEOTIDE SEQUENCE [LARGE SCALE GENOMIC DNA]</scope>
    <source>
        <strain evidence="1 2">Vaf07</strain>
    </source>
</reference>
<protein>
    <submittedName>
        <fullName evidence="1">Uncharacterized protein</fullName>
    </submittedName>
</protein>
<name>A0A163XL34_9BRAD</name>
<sequence length="64" mass="7471">MRCTAPEAFRIALLDIFMALRNQNMTREQVYADSRNRLSRLSIISRQTISFVGENRHPLFGIML</sequence>
<comment type="caution">
    <text evidence="1">The sequence shown here is derived from an EMBL/GenBank/DDBJ whole genome shotgun (WGS) entry which is preliminary data.</text>
</comment>
<dbReference type="Proteomes" id="UP000076574">
    <property type="component" value="Unassembled WGS sequence"/>
</dbReference>
<dbReference type="EMBL" id="LVYV01000053">
    <property type="protein sequence ID" value="KZD21050.1"/>
    <property type="molecule type" value="Genomic_DNA"/>
</dbReference>
<gene>
    <name evidence="1" type="ORF">A4A58_14725</name>
</gene>
<proteinExistence type="predicted"/>
<evidence type="ECO:0000313" key="1">
    <source>
        <dbReference type="EMBL" id="KZD21050.1"/>
    </source>
</evidence>